<evidence type="ECO:0000256" key="5">
    <source>
        <dbReference type="PROSITE-ProRule" id="PRU01248"/>
    </source>
</evidence>
<dbReference type="GO" id="GO:0003677">
    <property type="term" value="F:DNA binding"/>
    <property type="evidence" value="ECO:0007669"/>
    <property type="project" value="UniProtKB-UniRule"/>
</dbReference>
<dbReference type="Pfam" id="PF14659">
    <property type="entry name" value="Phage_int_SAM_3"/>
    <property type="match status" value="1"/>
</dbReference>
<gene>
    <name evidence="8" type="ORF">BSTER_1170</name>
</gene>
<evidence type="ECO:0000313" key="9">
    <source>
        <dbReference type="Proteomes" id="UP000029091"/>
    </source>
</evidence>
<dbReference type="InterPro" id="IPR002104">
    <property type="entry name" value="Integrase_catalytic"/>
</dbReference>
<dbReference type="Pfam" id="PF00589">
    <property type="entry name" value="Phage_integrase"/>
    <property type="match status" value="1"/>
</dbReference>
<sequence>MPVYKDDGNGTFYVQCYYRDARGSKRHKTKRGFSSEVEAAVWESQFKSLNGGAMDMTFSEFVEVYASEVKPRIREHTWITKEYIINDKLVPFFGDMRMCDVRPIDVIRWQNELTEHRDADGKPWAPTYLRTVNNQLNAIFNHAERYYGLSDNPVRRVDKIGSKKGGEMQFWTKDEYLRFSEAVMDKPLSFHAFELLYWTGIRCGELLALTPSDFMLESSRLRINKSYQSLNGVDTVTDPKTPKSVRTIVMPAFLRDEMADFIEMRDDVAPDERLFAVTKHFLAHEMERGCKASGVKRIRIHDIRHSHVSLLIEMGFSALAIAERMGHEAVDITYRYAHLFPTKQDEMAAALDGARG</sequence>
<reference evidence="8 9" key="1">
    <citation type="submission" date="2014-03" db="EMBL/GenBank/DDBJ databases">
        <title>Genomics of Bifidobacteria.</title>
        <authorList>
            <person name="Ventura M."/>
            <person name="Milani C."/>
            <person name="Lugli G.A."/>
        </authorList>
    </citation>
    <scope>NUCLEOTIDE SEQUENCE [LARGE SCALE GENOMIC DNA]</scope>
    <source>
        <strain evidence="9">JCM 15918</strain>
    </source>
</reference>
<dbReference type="PROSITE" id="PS51900">
    <property type="entry name" value="CB"/>
    <property type="match status" value="1"/>
</dbReference>
<dbReference type="AlphaFoldDB" id="A0A087DSS7"/>
<dbReference type="GO" id="GO:0006310">
    <property type="term" value="P:DNA recombination"/>
    <property type="evidence" value="ECO:0007669"/>
    <property type="project" value="UniProtKB-KW"/>
</dbReference>
<dbReference type="Gene3D" id="1.10.150.130">
    <property type="match status" value="1"/>
</dbReference>
<dbReference type="CDD" id="cd01189">
    <property type="entry name" value="INT_ICEBs1_C_like"/>
    <property type="match status" value="1"/>
</dbReference>
<evidence type="ECO:0000259" key="7">
    <source>
        <dbReference type="PROSITE" id="PS51900"/>
    </source>
</evidence>
<dbReference type="InterPro" id="IPR010998">
    <property type="entry name" value="Integrase_recombinase_N"/>
</dbReference>
<dbReference type="InterPro" id="IPR050090">
    <property type="entry name" value="Tyrosine_recombinase_XerCD"/>
</dbReference>
<dbReference type="Pfam" id="PF14657">
    <property type="entry name" value="Arm-DNA-bind_4"/>
    <property type="match status" value="1"/>
</dbReference>
<organism evidence="8 9">
    <name type="scientific">Bifidobacterium adolescentis JCM 15918</name>
    <dbReference type="NCBI Taxonomy" id="1437612"/>
    <lineage>
        <taxon>Bacteria</taxon>
        <taxon>Bacillati</taxon>
        <taxon>Actinomycetota</taxon>
        <taxon>Actinomycetes</taxon>
        <taxon>Bifidobacteriales</taxon>
        <taxon>Bifidobacteriaceae</taxon>
        <taxon>Bifidobacterium</taxon>
    </lineage>
</organism>
<evidence type="ECO:0000256" key="1">
    <source>
        <dbReference type="ARBA" id="ARBA00008857"/>
    </source>
</evidence>
<keyword evidence="2" id="KW-0229">DNA integration</keyword>
<feature type="domain" description="Tyr recombinase" evidence="6">
    <location>
        <begin position="166"/>
        <end position="349"/>
    </location>
</feature>
<evidence type="ECO:0000256" key="4">
    <source>
        <dbReference type="ARBA" id="ARBA00023172"/>
    </source>
</evidence>
<evidence type="ECO:0000313" key="8">
    <source>
        <dbReference type="EMBL" id="KFI98577.1"/>
    </source>
</evidence>
<comment type="caution">
    <text evidence="8">The sequence shown here is derived from an EMBL/GenBank/DDBJ whole genome shotgun (WGS) entry which is preliminary data.</text>
</comment>
<dbReference type="PROSITE" id="PS51898">
    <property type="entry name" value="TYR_RECOMBINASE"/>
    <property type="match status" value="1"/>
</dbReference>
<dbReference type="EMBL" id="JGZQ01000003">
    <property type="protein sequence ID" value="KFI98577.1"/>
    <property type="molecule type" value="Genomic_DNA"/>
</dbReference>
<evidence type="ECO:0000259" key="6">
    <source>
        <dbReference type="PROSITE" id="PS51898"/>
    </source>
</evidence>
<proteinExistence type="inferred from homology"/>
<evidence type="ECO:0000256" key="2">
    <source>
        <dbReference type="ARBA" id="ARBA00022908"/>
    </source>
</evidence>
<dbReference type="InterPro" id="IPR044068">
    <property type="entry name" value="CB"/>
</dbReference>
<dbReference type="GeneID" id="97353313"/>
<comment type="similarity">
    <text evidence="1">Belongs to the 'phage' integrase family.</text>
</comment>
<dbReference type="Gene3D" id="1.10.443.10">
    <property type="entry name" value="Intergrase catalytic core"/>
    <property type="match status" value="1"/>
</dbReference>
<dbReference type="GO" id="GO:0015074">
    <property type="term" value="P:DNA integration"/>
    <property type="evidence" value="ECO:0007669"/>
    <property type="project" value="UniProtKB-KW"/>
</dbReference>
<dbReference type="InterPro" id="IPR011010">
    <property type="entry name" value="DNA_brk_join_enz"/>
</dbReference>
<dbReference type="Proteomes" id="UP000029091">
    <property type="component" value="Unassembled WGS sequence"/>
</dbReference>
<feature type="domain" description="Core-binding (CB)" evidence="7">
    <location>
        <begin position="56"/>
        <end position="144"/>
    </location>
</feature>
<dbReference type="InterPro" id="IPR013762">
    <property type="entry name" value="Integrase-like_cat_sf"/>
</dbReference>
<keyword evidence="4" id="KW-0233">DNA recombination</keyword>
<dbReference type="PANTHER" id="PTHR30349">
    <property type="entry name" value="PHAGE INTEGRASE-RELATED"/>
    <property type="match status" value="1"/>
</dbReference>
<evidence type="ECO:0000256" key="3">
    <source>
        <dbReference type="ARBA" id="ARBA00023125"/>
    </source>
</evidence>
<dbReference type="RefSeq" id="WP_022349660.1">
    <property type="nucleotide sequence ID" value="NZ_JDUX01000002.1"/>
</dbReference>
<dbReference type="InterPro" id="IPR004107">
    <property type="entry name" value="Integrase_SAM-like_N"/>
</dbReference>
<dbReference type="SUPFAM" id="SSF56349">
    <property type="entry name" value="DNA breaking-rejoining enzymes"/>
    <property type="match status" value="1"/>
</dbReference>
<accession>A0A087DSS7</accession>
<name>A0A087DSS7_BIFAD</name>
<keyword evidence="3 5" id="KW-0238">DNA-binding</keyword>
<dbReference type="PANTHER" id="PTHR30349:SF64">
    <property type="entry name" value="PROPHAGE INTEGRASE INTD-RELATED"/>
    <property type="match status" value="1"/>
</dbReference>
<protein>
    <submittedName>
        <fullName evidence="8">Site-specific recombinase XerD</fullName>
    </submittedName>
</protein>
<dbReference type="InterPro" id="IPR028259">
    <property type="entry name" value="AP2-like_int_N"/>
</dbReference>